<dbReference type="EMBL" id="LAVV01006524">
    <property type="protein sequence ID" value="KNZ59500.1"/>
    <property type="molecule type" value="Genomic_DNA"/>
</dbReference>
<dbReference type="InterPro" id="IPR001584">
    <property type="entry name" value="Integrase_cat-core"/>
</dbReference>
<dbReference type="GO" id="GO:0015074">
    <property type="term" value="P:DNA integration"/>
    <property type="evidence" value="ECO:0007669"/>
    <property type="project" value="UniProtKB-KW"/>
</dbReference>
<evidence type="ECO:0000256" key="14">
    <source>
        <dbReference type="ARBA" id="ARBA00049244"/>
    </source>
</evidence>
<dbReference type="GO" id="GO:0032196">
    <property type="term" value="P:transposition"/>
    <property type="evidence" value="ECO:0007669"/>
    <property type="project" value="UniProtKB-KW"/>
</dbReference>
<keyword evidence="6" id="KW-0378">Hydrolase</keyword>
<evidence type="ECO:0000256" key="2">
    <source>
        <dbReference type="ARBA" id="ARBA00022695"/>
    </source>
</evidence>
<evidence type="ECO:0000256" key="13">
    <source>
        <dbReference type="ARBA" id="ARBA00048173"/>
    </source>
</evidence>
<dbReference type="GO" id="GO:0003964">
    <property type="term" value="F:RNA-directed DNA polymerase activity"/>
    <property type="evidence" value="ECO:0007669"/>
    <property type="project" value="UniProtKB-KW"/>
</dbReference>
<sequence>MKEYCKSHLIKQRTSDAYTPQQNGLAERFNRTILESMRSILEDSGVDKRLWNEIAKASSLTLNQILAYRSKKSPFELFKGRVLPINYFHPIGNRVSVIILPEQSFSKLQPKGEMGILIGYKEELRSYQILSDSGRIIELKNVQFLDYSPPANKTSDWDLSIEESPIKMTILTRIKVTRKRLLPP</sequence>
<keyword evidence="4" id="KW-0479">Metal-binding</keyword>
<dbReference type="GO" id="GO:0006310">
    <property type="term" value="P:DNA recombination"/>
    <property type="evidence" value="ECO:0007669"/>
    <property type="project" value="UniProtKB-KW"/>
</dbReference>
<comment type="catalytic activity">
    <reaction evidence="14">
        <text>DNA(n) + a 2'-deoxyribonucleoside 5'-triphosphate = DNA(n+1) + diphosphate</text>
        <dbReference type="Rhea" id="RHEA:22508"/>
        <dbReference type="Rhea" id="RHEA-COMP:17339"/>
        <dbReference type="Rhea" id="RHEA-COMP:17340"/>
        <dbReference type="ChEBI" id="CHEBI:33019"/>
        <dbReference type="ChEBI" id="CHEBI:61560"/>
        <dbReference type="ChEBI" id="CHEBI:173112"/>
        <dbReference type="EC" id="2.7.7.7"/>
    </reaction>
</comment>
<evidence type="ECO:0000256" key="5">
    <source>
        <dbReference type="ARBA" id="ARBA00022759"/>
    </source>
</evidence>
<keyword evidence="2" id="KW-0548">Nucleotidyltransferase</keyword>
<keyword evidence="8" id="KW-0694">RNA-binding</keyword>
<evidence type="ECO:0000313" key="17">
    <source>
        <dbReference type="Proteomes" id="UP000037035"/>
    </source>
</evidence>
<keyword evidence="11" id="KW-0808">Transferase</keyword>
<accession>A0A0L6VHB6</accession>
<keyword evidence="3" id="KW-0540">Nuclease</keyword>
<dbReference type="PANTHER" id="PTHR42648:SF11">
    <property type="entry name" value="TRANSPOSON TY4-P GAG-POL POLYPROTEIN"/>
    <property type="match status" value="1"/>
</dbReference>
<keyword evidence="5" id="KW-0255">Endonuclease</keyword>
<evidence type="ECO:0000259" key="15">
    <source>
        <dbReference type="PROSITE" id="PS50994"/>
    </source>
</evidence>
<evidence type="ECO:0000256" key="11">
    <source>
        <dbReference type="ARBA" id="ARBA00022932"/>
    </source>
</evidence>
<dbReference type="Gene3D" id="3.30.420.10">
    <property type="entry name" value="Ribonuclease H-like superfamily/Ribonuclease H"/>
    <property type="match status" value="1"/>
</dbReference>
<evidence type="ECO:0000256" key="7">
    <source>
        <dbReference type="ARBA" id="ARBA00022842"/>
    </source>
</evidence>
<dbReference type="GO" id="GO:0004519">
    <property type="term" value="F:endonuclease activity"/>
    <property type="evidence" value="ECO:0007669"/>
    <property type="project" value="UniProtKB-KW"/>
</dbReference>
<dbReference type="Proteomes" id="UP000037035">
    <property type="component" value="Unassembled WGS sequence"/>
</dbReference>
<evidence type="ECO:0000256" key="4">
    <source>
        <dbReference type="ARBA" id="ARBA00022723"/>
    </source>
</evidence>
<dbReference type="PROSITE" id="PS50994">
    <property type="entry name" value="INTEGRASE"/>
    <property type="match status" value="1"/>
</dbReference>
<dbReference type="InterPro" id="IPR012337">
    <property type="entry name" value="RNaseH-like_sf"/>
</dbReference>
<keyword evidence="10" id="KW-0695">RNA-directed DNA polymerase</keyword>
<gene>
    <name evidence="16" type="ORF">VP01_1718g2</name>
</gene>
<dbReference type="GO" id="GO:0003723">
    <property type="term" value="F:RNA binding"/>
    <property type="evidence" value="ECO:0007669"/>
    <property type="project" value="UniProtKB-KW"/>
</dbReference>
<dbReference type="AlphaFoldDB" id="A0A0L6VHB6"/>
<reference evidence="16 17" key="1">
    <citation type="submission" date="2015-08" db="EMBL/GenBank/DDBJ databases">
        <title>Next Generation Sequencing and Analysis of the Genome of Puccinia sorghi L Schw, the Causal Agent of Maize Common Rust.</title>
        <authorList>
            <person name="Rochi L."/>
            <person name="Burguener G."/>
            <person name="Darino M."/>
            <person name="Turjanski A."/>
            <person name="Kreff E."/>
            <person name="Dieguez M.J."/>
            <person name="Sacco F."/>
        </authorList>
    </citation>
    <scope>NUCLEOTIDE SEQUENCE [LARGE SCALE GENOMIC DNA]</scope>
    <source>
        <strain evidence="16 17">RO10H11247</strain>
    </source>
</reference>
<dbReference type="SUPFAM" id="SSF53098">
    <property type="entry name" value="Ribonuclease H-like"/>
    <property type="match status" value="1"/>
</dbReference>
<dbReference type="InterPro" id="IPR036397">
    <property type="entry name" value="RNaseH_sf"/>
</dbReference>
<evidence type="ECO:0000256" key="3">
    <source>
        <dbReference type="ARBA" id="ARBA00022722"/>
    </source>
</evidence>
<keyword evidence="9" id="KW-0229">DNA integration</keyword>
<keyword evidence="12" id="KW-0233">DNA recombination</keyword>
<evidence type="ECO:0000256" key="8">
    <source>
        <dbReference type="ARBA" id="ARBA00022884"/>
    </source>
</evidence>
<dbReference type="PANTHER" id="PTHR42648">
    <property type="entry name" value="TRANSPOSASE, PUTATIVE-RELATED"/>
    <property type="match status" value="1"/>
</dbReference>
<evidence type="ECO:0000256" key="9">
    <source>
        <dbReference type="ARBA" id="ARBA00022908"/>
    </source>
</evidence>
<evidence type="ECO:0000313" key="16">
    <source>
        <dbReference type="EMBL" id="KNZ59500.1"/>
    </source>
</evidence>
<dbReference type="InterPro" id="IPR039537">
    <property type="entry name" value="Retrotran_Ty1/copia-like"/>
</dbReference>
<keyword evidence="17" id="KW-1185">Reference proteome</keyword>
<evidence type="ECO:0000256" key="10">
    <source>
        <dbReference type="ARBA" id="ARBA00022918"/>
    </source>
</evidence>
<comment type="catalytic activity">
    <reaction evidence="13">
        <text>DNA(n) + a 2'-deoxyribonucleoside 5'-triphosphate = DNA(n+1) + diphosphate</text>
        <dbReference type="Rhea" id="RHEA:22508"/>
        <dbReference type="Rhea" id="RHEA-COMP:17339"/>
        <dbReference type="Rhea" id="RHEA-COMP:17340"/>
        <dbReference type="ChEBI" id="CHEBI:33019"/>
        <dbReference type="ChEBI" id="CHEBI:61560"/>
        <dbReference type="ChEBI" id="CHEBI:173112"/>
        <dbReference type="EC" id="2.7.7.49"/>
    </reaction>
</comment>
<keyword evidence="11" id="KW-0239">DNA-directed DNA polymerase</keyword>
<comment type="caution">
    <text evidence="16">The sequence shown here is derived from an EMBL/GenBank/DDBJ whole genome shotgun (WGS) entry which is preliminary data.</text>
</comment>
<evidence type="ECO:0000256" key="1">
    <source>
        <dbReference type="ARBA" id="ARBA00022578"/>
    </source>
</evidence>
<dbReference type="Pfam" id="PF25597">
    <property type="entry name" value="SH3_retrovirus"/>
    <property type="match status" value="1"/>
</dbReference>
<organism evidence="16 17">
    <name type="scientific">Puccinia sorghi</name>
    <dbReference type="NCBI Taxonomy" id="27349"/>
    <lineage>
        <taxon>Eukaryota</taxon>
        <taxon>Fungi</taxon>
        <taxon>Dikarya</taxon>
        <taxon>Basidiomycota</taxon>
        <taxon>Pucciniomycotina</taxon>
        <taxon>Pucciniomycetes</taxon>
        <taxon>Pucciniales</taxon>
        <taxon>Pucciniaceae</taxon>
        <taxon>Puccinia</taxon>
    </lineage>
</organism>
<dbReference type="GO" id="GO:0003887">
    <property type="term" value="F:DNA-directed DNA polymerase activity"/>
    <property type="evidence" value="ECO:0007669"/>
    <property type="project" value="UniProtKB-KW"/>
</dbReference>
<dbReference type="InterPro" id="IPR057670">
    <property type="entry name" value="SH3_retrovirus"/>
</dbReference>
<evidence type="ECO:0000256" key="6">
    <source>
        <dbReference type="ARBA" id="ARBA00022801"/>
    </source>
</evidence>
<evidence type="ECO:0000256" key="12">
    <source>
        <dbReference type="ARBA" id="ARBA00023172"/>
    </source>
</evidence>
<feature type="domain" description="Integrase catalytic" evidence="15">
    <location>
        <begin position="1"/>
        <end position="82"/>
    </location>
</feature>
<protein>
    <recommendedName>
        <fullName evidence="15">Integrase catalytic domain-containing protein</fullName>
    </recommendedName>
</protein>
<name>A0A0L6VHB6_9BASI</name>
<dbReference type="GO" id="GO:0005634">
    <property type="term" value="C:nucleus"/>
    <property type="evidence" value="ECO:0007669"/>
    <property type="project" value="UniProtKB-ARBA"/>
</dbReference>
<proteinExistence type="predicted"/>
<dbReference type="GO" id="GO:0046872">
    <property type="term" value="F:metal ion binding"/>
    <property type="evidence" value="ECO:0007669"/>
    <property type="project" value="UniProtKB-KW"/>
</dbReference>
<keyword evidence="7" id="KW-0460">Magnesium</keyword>
<keyword evidence="1" id="KW-0815">Transposition</keyword>
<dbReference type="OrthoDB" id="3257332at2759"/>
<dbReference type="GO" id="GO:0016787">
    <property type="term" value="F:hydrolase activity"/>
    <property type="evidence" value="ECO:0007669"/>
    <property type="project" value="UniProtKB-KW"/>
</dbReference>
<dbReference type="VEuPathDB" id="FungiDB:VP01_1718g2"/>